<keyword evidence="5 8" id="KW-1133">Transmembrane helix</keyword>
<evidence type="ECO:0000256" key="7">
    <source>
        <dbReference type="SAM" id="MobiDB-lite"/>
    </source>
</evidence>
<keyword evidence="11" id="KW-1185">Reference proteome</keyword>
<feature type="transmembrane region" description="Helical" evidence="8">
    <location>
        <begin position="78"/>
        <end position="97"/>
    </location>
</feature>
<reference evidence="10 11" key="1">
    <citation type="submission" date="2024-04" db="EMBL/GenBank/DDBJ databases">
        <authorList>
            <person name="Fracassetti M."/>
        </authorList>
    </citation>
    <scope>NUCLEOTIDE SEQUENCE [LARGE SCALE GENOMIC DNA]</scope>
</reference>
<evidence type="ECO:0000313" key="10">
    <source>
        <dbReference type="EMBL" id="CAL1383508.1"/>
    </source>
</evidence>
<feature type="transmembrane region" description="Helical" evidence="8">
    <location>
        <begin position="103"/>
        <end position="121"/>
    </location>
</feature>
<dbReference type="Pfam" id="PF01733">
    <property type="entry name" value="Nucleoside_tran"/>
    <property type="match status" value="1"/>
</dbReference>
<sequence length="424" mass="46195">MGLSSRPDTPEPDTESSLLLHPSENPPPISSKVPEDSYHLAYIIHFTLGFGYLLPWNAFITAVDYFSYIYPGVSVDRIFAVAYMLVGLICLAVIVFYAHKSDAYIRINAGLILFVVVLLVPPVLDTTYIKGRVGLYDGFYATVGALALTGLADALAQGGLIGAAGELPERYTQAVIAGTAGSGVLVSFLRVFTKAVYSQDPTGIRNSANLYFIVGIAVMGICIVFYNVAHRLPIMQYYADLKVQAVNMERDKGSMTGAQWRSSLLGTVGSIKWHGVGIVLIYAVTLAIFPGYITEDVKSEAMKDWYPILLISCFNVFDLVGKSMTALYMLQNWKVAVAACFARLLFFPLFLGCLHGPEFFRTEVPVSVLTCLLGLTNGYLTSVLMILAPKSVPFHQSETAGIVSVLFLTLGLAIGSIIAWFWVV</sequence>
<dbReference type="PIRSF" id="PIRSF016379">
    <property type="entry name" value="ENT"/>
    <property type="match status" value="1"/>
</dbReference>
<dbReference type="GO" id="GO:0005886">
    <property type="term" value="C:plasma membrane"/>
    <property type="evidence" value="ECO:0007669"/>
    <property type="project" value="TreeGrafter"/>
</dbReference>
<dbReference type="EMBL" id="OZ034817">
    <property type="protein sequence ID" value="CAL1383461.1"/>
    <property type="molecule type" value="Genomic_DNA"/>
</dbReference>
<dbReference type="AlphaFoldDB" id="A0AAV2EC35"/>
<feature type="transmembrane region" description="Helical" evidence="8">
    <location>
        <begin position="210"/>
        <end position="229"/>
    </location>
</feature>
<organism evidence="10 11">
    <name type="scientific">Linum trigynum</name>
    <dbReference type="NCBI Taxonomy" id="586398"/>
    <lineage>
        <taxon>Eukaryota</taxon>
        <taxon>Viridiplantae</taxon>
        <taxon>Streptophyta</taxon>
        <taxon>Embryophyta</taxon>
        <taxon>Tracheophyta</taxon>
        <taxon>Spermatophyta</taxon>
        <taxon>Magnoliopsida</taxon>
        <taxon>eudicotyledons</taxon>
        <taxon>Gunneridae</taxon>
        <taxon>Pentapetalae</taxon>
        <taxon>rosids</taxon>
        <taxon>fabids</taxon>
        <taxon>Malpighiales</taxon>
        <taxon>Linaceae</taxon>
        <taxon>Linum</taxon>
    </lineage>
</organism>
<dbReference type="Proteomes" id="UP001497516">
    <property type="component" value="Chromosome 4"/>
</dbReference>
<evidence type="ECO:0000256" key="5">
    <source>
        <dbReference type="ARBA" id="ARBA00022989"/>
    </source>
</evidence>
<evidence type="ECO:0000256" key="6">
    <source>
        <dbReference type="ARBA" id="ARBA00023136"/>
    </source>
</evidence>
<keyword evidence="4 8" id="KW-0812">Transmembrane</keyword>
<accession>A0AAV2EC35</accession>
<feature type="transmembrane region" description="Helical" evidence="8">
    <location>
        <begin position="335"/>
        <end position="354"/>
    </location>
</feature>
<gene>
    <name evidence="9" type="ORF">LTRI10_LOCUS24734</name>
    <name evidence="10" type="ORF">LTRI10_LOCUS24775</name>
</gene>
<evidence type="ECO:0000256" key="1">
    <source>
        <dbReference type="ARBA" id="ARBA00004141"/>
    </source>
</evidence>
<evidence type="ECO:0000256" key="3">
    <source>
        <dbReference type="ARBA" id="ARBA00022448"/>
    </source>
</evidence>
<evidence type="ECO:0008006" key="12">
    <source>
        <dbReference type="Google" id="ProtNLM"/>
    </source>
</evidence>
<evidence type="ECO:0000256" key="4">
    <source>
        <dbReference type="ARBA" id="ARBA00022692"/>
    </source>
</evidence>
<keyword evidence="6 8" id="KW-0472">Membrane</keyword>
<dbReference type="EMBL" id="OZ034817">
    <property type="protein sequence ID" value="CAL1383508.1"/>
    <property type="molecule type" value="Genomic_DNA"/>
</dbReference>
<evidence type="ECO:0000313" key="9">
    <source>
        <dbReference type="EMBL" id="CAL1383461.1"/>
    </source>
</evidence>
<dbReference type="PANTHER" id="PTHR10332">
    <property type="entry name" value="EQUILIBRATIVE NUCLEOSIDE TRANSPORTER"/>
    <property type="match status" value="1"/>
</dbReference>
<proteinExistence type="inferred from homology"/>
<name>A0AAV2EC35_9ROSI</name>
<evidence type="ECO:0000256" key="2">
    <source>
        <dbReference type="ARBA" id="ARBA00007965"/>
    </source>
</evidence>
<protein>
    <recommendedName>
        <fullName evidence="12">Equilibrative nucleotide transporter 1</fullName>
    </recommendedName>
</protein>
<feature type="transmembrane region" description="Helical" evidence="8">
    <location>
        <begin position="40"/>
        <end position="66"/>
    </location>
</feature>
<feature type="region of interest" description="Disordered" evidence="7">
    <location>
        <begin position="1"/>
        <end position="26"/>
    </location>
</feature>
<dbReference type="GO" id="GO:0005337">
    <property type="term" value="F:nucleoside transmembrane transporter activity"/>
    <property type="evidence" value="ECO:0007669"/>
    <property type="project" value="InterPro"/>
</dbReference>
<feature type="transmembrane region" description="Helical" evidence="8">
    <location>
        <begin position="171"/>
        <end position="189"/>
    </location>
</feature>
<feature type="transmembrane region" description="Helical" evidence="8">
    <location>
        <begin position="305"/>
        <end position="329"/>
    </location>
</feature>
<keyword evidence="3" id="KW-0813">Transport</keyword>
<dbReference type="PANTHER" id="PTHR10332:SF10">
    <property type="entry name" value="EQUILIBRATIVE NUCLEOSIDE TRANSPORTER 4"/>
    <property type="match status" value="1"/>
</dbReference>
<comment type="subcellular location">
    <subcellularLocation>
        <location evidence="1">Membrane</location>
        <topology evidence="1">Multi-pass membrane protein</topology>
    </subcellularLocation>
</comment>
<comment type="similarity">
    <text evidence="2">Belongs to the SLC29A/ENT transporter (TC 2.A.57) family.</text>
</comment>
<evidence type="ECO:0000256" key="8">
    <source>
        <dbReference type="SAM" id="Phobius"/>
    </source>
</evidence>
<feature type="transmembrane region" description="Helical" evidence="8">
    <location>
        <begin position="133"/>
        <end position="151"/>
    </location>
</feature>
<feature type="transmembrane region" description="Helical" evidence="8">
    <location>
        <begin position="366"/>
        <end position="388"/>
    </location>
</feature>
<feature type="transmembrane region" description="Helical" evidence="8">
    <location>
        <begin position="400"/>
        <end position="423"/>
    </location>
</feature>
<feature type="transmembrane region" description="Helical" evidence="8">
    <location>
        <begin position="273"/>
        <end position="293"/>
    </location>
</feature>
<dbReference type="InterPro" id="IPR002259">
    <property type="entry name" value="Eqnu_transpt"/>
</dbReference>
<evidence type="ECO:0000313" key="11">
    <source>
        <dbReference type="Proteomes" id="UP001497516"/>
    </source>
</evidence>